<evidence type="ECO:0000313" key="8">
    <source>
        <dbReference type="EMBL" id="SFQ94564.1"/>
    </source>
</evidence>
<dbReference type="Pfam" id="PF02814">
    <property type="entry name" value="UreE_N"/>
    <property type="match status" value="1"/>
</dbReference>
<evidence type="ECO:0000256" key="3">
    <source>
        <dbReference type="ARBA" id="ARBA00022596"/>
    </source>
</evidence>
<name>A0A1I6CMZ5_9RHOB</name>
<dbReference type="GO" id="GO:0006457">
    <property type="term" value="P:protein folding"/>
    <property type="evidence" value="ECO:0007669"/>
    <property type="project" value="InterPro"/>
</dbReference>
<dbReference type="AlphaFoldDB" id="A0A1I6CMZ5"/>
<dbReference type="OrthoDB" id="9802215at2"/>
<organism evidence="8 9">
    <name type="scientific">Poseidonocella sedimentorum</name>
    <dbReference type="NCBI Taxonomy" id="871652"/>
    <lineage>
        <taxon>Bacteria</taxon>
        <taxon>Pseudomonadati</taxon>
        <taxon>Pseudomonadota</taxon>
        <taxon>Alphaproteobacteria</taxon>
        <taxon>Rhodobacterales</taxon>
        <taxon>Roseobacteraceae</taxon>
        <taxon>Poseidonocella</taxon>
    </lineage>
</organism>
<dbReference type="InterPro" id="IPR007864">
    <property type="entry name" value="UreE_C_dom"/>
</dbReference>
<dbReference type="Proteomes" id="UP000199302">
    <property type="component" value="Unassembled WGS sequence"/>
</dbReference>
<dbReference type="HAMAP" id="MF_00822">
    <property type="entry name" value="UreE"/>
    <property type="match status" value="1"/>
</dbReference>
<keyword evidence="9" id="KW-1185">Reference proteome</keyword>
<keyword evidence="2 5" id="KW-0963">Cytoplasm</keyword>
<dbReference type="Gene3D" id="3.30.70.790">
    <property type="entry name" value="UreE, C-terminal domain"/>
    <property type="match status" value="1"/>
</dbReference>
<proteinExistence type="inferred from homology"/>
<dbReference type="SMART" id="SM00988">
    <property type="entry name" value="UreE_N"/>
    <property type="match status" value="1"/>
</dbReference>
<comment type="function">
    <text evidence="5">Involved in urease metallocenter assembly. Binds nickel. Probably functions as a nickel donor during metallocenter assembly.</text>
</comment>
<accession>A0A1I6CMZ5</accession>
<sequence>MTQDLIARGYHGHPHDTAPQGTVALDYEGRFLRRRVLPLDDGRRLLVDLPKTTSLDHGGVLLLEGGGEIAILARPEPLLAVTGADLPRIAWHIGNRHTPCQIEPARLLIRRDHVIRDMLERIGAEVTEITAPFTPEGGAYGHGRTHGHDHGHTHDHGHAHGHDTEAAPE</sequence>
<evidence type="ECO:0000256" key="5">
    <source>
        <dbReference type="HAMAP-Rule" id="MF_00822"/>
    </source>
</evidence>
<dbReference type="InterPro" id="IPR012406">
    <property type="entry name" value="UreE"/>
</dbReference>
<evidence type="ECO:0000256" key="4">
    <source>
        <dbReference type="ARBA" id="ARBA00023186"/>
    </source>
</evidence>
<evidence type="ECO:0000256" key="2">
    <source>
        <dbReference type="ARBA" id="ARBA00022490"/>
    </source>
</evidence>
<comment type="similarity">
    <text evidence="5">Belongs to the UreE family.</text>
</comment>
<dbReference type="Pfam" id="PF05194">
    <property type="entry name" value="UreE_C"/>
    <property type="match status" value="1"/>
</dbReference>
<evidence type="ECO:0000313" key="9">
    <source>
        <dbReference type="Proteomes" id="UP000199302"/>
    </source>
</evidence>
<evidence type="ECO:0000256" key="1">
    <source>
        <dbReference type="ARBA" id="ARBA00004496"/>
    </source>
</evidence>
<dbReference type="PIRSF" id="PIRSF036402">
    <property type="entry name" value="Ureas_acces_UreE"/>
    <property type="match status" value="1"/>
</dbReference>
<dbReference type="RefSeq" id="WP_092075439.1">
    <property type="nucleotide sequence ID" value="NZ_FOYI01000001.1"/>
</dbReference>
<dbReference type="GO" id="GO:0065003">
    <property type="term" value="P:protein-containing complex assembly"/>
    <property type="evidence" value="ECO:0007669"/>
    <property type="project" value="InterPro"/>
</dbReference>
<feature type="domain" description="UreE urease accessory N-terminal" evidence="7">
    <location>
        <begin position="5"/>
        <end position="69"/>
    </location>
</feature>
<dbReference type="InterPro" id="IPR004029">
    <property type="entry name" value="UreE_N"/>
</dbReference>
<dbReference type="STRING" id="871652.SAMN04515673_10150"/>
<gene>
    <name evidence="5" type="primary">ureE</name>
    <name evidence="8" type="ORF">SAMN04515673_10150</name>
</gene>
<evidence type="ECO:0000256" key="6">
    <source>
        <dbReference type="SAM" id="MobiDB-lite"/>
    </source>
</evidence>
<dbReference type="GO" id="GO:0016151">
    <property type="term" value="F:nickel cation binding"/>
    <property type="evidence" value="ECO:0007669"/>
    <property type="project" value="UniProtKB-UniRule"/>
</dbReference>
<feature type="compositionally biased region" description="Basic and acidic residues" evidence="6">
    <location>
        <begin position="146"/>
        <end position="169"/>
    </location>
</feature>
<dbReference type="EMBL" id="FOYI01000001">
    <property type="protein sequence ID" value="SFQ94564.1"/>
    <property type="molecule type" value="Genomic_DNA"/>
</dbReference>
<dbReference type="NCBIfam" id="NF009758">
    <property type="entry name" value="PRK13261.2-4"/>
    <property type="match status" value="1"/>
</dbReference>
<feature type="region of interest" description="Disordered" evidence="6">
    <location>
        <begin position="133"/>
        <end position="169"/>
    </location>
</feature>
<dbReference type="SUPFAM" id="SSF69737">
    <property type="entry name" value="Urease metallochaperone UreE, C-terminal domain"/>
    <property type="match status" value="1"/>
</dbReference>
<keyword evidence="4 5" id="KW-0143">Chaperone</keyword>
<protein>
    <recommendedName>
        <fullName evidence="5">Urease accessory protein UreE</fullName>
    </recommendedName>
</protein>
<dbReference type="SUPFAM" id="SSF69287">
    <property type="entry name" value="Urease metallochaperone UreE, N-terminal domain"/>
    <property type="match status" value="1"/>
</dbReference>
<dbReference type="GO" id="GO:0051082">
    <property type="term" value="F:unfolded protein binding"/>
    <property type="evidence" value="ECO:0007669"/>
    <property type="project" value="UniProtKB-UniRule"/>
</dbReference>
<reference evidence="8 9" key="1">
    <citation type="submission" date="2016-10" db="EMBL/GenBank/DDBJ databases">
        <authorList>
            <person name="de Groot N.N."/>
        </authorList>
    </citation>
    <scope>NUCLEOTIDE SEQUENCE [LARGE SCALE GENOMIC DNA]</scope>
    <source>
        <strain evidence="9">KMM 9023,NRIC 0796,JCM 17311,KCTC 23692</strain>
    </source>
</reference>
<dbReference type="GO" id="GO:0019627">
    <property type="term" value="P:urea metabolic process"/>
    <property type="evidence" value="ECO:0007669"/>
    <property type="project" value="InterPro"/>
</dbReference>
<dbReference type="InterPro" id="IPR036118">
    <property type="entry name" value="UreE_N_sf"/>
</dbReference>
<dbReference type="GO" id="GO:0005737">
    <property type="term" value="C:cytoplasm"/>
    <property type="evidence" value="ECO:0007669"/>
    <property type="project" value="UniProtKB-SubCell"/>
</dbReference>
<dbReference type="Gene3D" id="2.60.260.20">
    <property type="entry name" value="Urease metallochaperone UreE, N-terminal domain"/>
    <property type="match status" value="1"/>
</dbReference>
<comment type="subcellular location">
    <subcellularLocation>
        <location evidence="1 5">Cytoplasm</location>
    </subcellularLocation>
</comment>
<evidence type="ECO:0000259" key="7">
    <source>
        <dbReference type="SMART" id="SM00988"/>
    </source>
</evidence>
<keyword evidence="3 5" id="KW-0533">Nickel</keyword>